<dbReference type="InterPro" id="IPR036388">
    <property type="entry name" value="WH-like_DNA-bd_sf"/>
</dbReference>
<dbReference type="SUPFAM" id="SSF48008">
    <property type="entry name" value="GntR ligand-binding domain-like"/>
    <property type="match status" value="1"/>
</dbReference>
<dbReference type="InterPro" id="IPR000524">
    <property type="entry name" value="Tscrpt_reg_HTH_GntR"/>
</dbReference>
<dbReference type="Gene3D" id="1.10.10.10">
    <property type="entry name" value="Winged helix-like DNA-binding domain superfamily/Winged helix DNA-binding domain"/>
    <property type="match status" value="1"/>
</dbReference>
<comment type="caution">
    <text evidence="5">The sequence shown here is derived from an EMBL/GenBank/DDBJ whole genome shotgun (WGS) entry which is preliminary data.</text>
</comment>
<evidence type="ECO:0000256" key="3">
    <source>
        <dbReference type="ARBA" id="ARBA00023163"/>
    </source>
</evidence>
<sequence>MLSVSVYDLIKVKIASMEYAPGSNFSEMELANELGIPRGKVREAFNLLSQDKLVQVIPQRCTTICKLELGNILDSIFIVRSILIAIVKDVHLAYLDKTLPLSRLRENLLALEKNNNFSEVAFFKLDHDFHLTLSELSGFPRLNKIIFKEKLNIDRTLRLSVKRQADYVTILRIYGKVIDTLLAGAPDKSIKALCELASMLETCANAAVKNHPHLFK</sequence>
<keyword evidence="6" id="KW-1185">Reference proteome</keyword>
<dbReference type="Pfam" id="PF00392">
    <property type="entry name" value="GntR"/>
    <property type="match status" value="1"/>
</dbReference>
<evidence type="ECO:0000256" key="1">
    <source>
        <dbReference type="ARBA" id="ARBA00023015"/>
    </source>
</evidence>
<dbReference type="InterPro" id="IPR036390">
    <property type="entry name" value="WH_DNA-bd_sf"/>
</dbReference>
<gene>
    <name evidence="5" type="ORF">J2X05_004217</name>
</gene>
<keyword evidence="1" id="KW-0805">Transcription regulation</keyword>
<dbReference type="InterPro" id="IPR008920">
    <property type="entry name" value="TF_FadR/GntR_C"/>
</dbReference>
<evidence type="ECO:0000259" key="4">
    <source>
        <dbReference type="PROSITE" id="PS50949"/>
    </source>
</evidence>
<feature type="domain" description="HTH gntR-type" evidence="4">
    <location>
        <begin position="1"/>
        <end position="67"/>
    </location>
</feature>
<reference evidence="5 6" key="1">
    <citation type="submission" date="2023-07" db="EMBL/GenBank/DDBJ databases">
        <title>Sorghum-associated microbial communities from plants grown in Nebraska, USA.</title>
        <authorList>
            <person name="Schachtman D."/>
        </authorList>
    </citation>
    <scope>NUCLEOTIDE SEQUENCE [LARGE SCALE GENOMIC DNA]</scope>
    <source>
        <strain evidence="5 6">BE190</strain>
    </source>
</reference>
<name>A0ABU1V3Y1_9GAMM</name>
<dbReference type="PANTHER" id="PTHR43537:SF5">
    <property type="entry name" value="UXU OPERON TRANSCRIPTIONAL REGULATOR"/>
    <property type="match status" value="1"/>
</dbReference>
<dbReference type="SUPFAM" id="SSF46785">
    <property type="entry name" value="Winged helix' DNA-binding domain"/>
    <property type="match status" value="1"/>
</dbReference>
<dbReference type="Proteomes" id="UP001253595">
    <property type="component" value="Unassembled WGS sequence"/>
</dbReference>
<proteinExistence type="predicted"/>
<evidence type="ECO:0000256" key="2">
    <source>
        <dbReference type="ARBA" id="ARBA00023125"/>
    </source>
</evidence>
<dbReference type="Gene3D" id="1.20.120.530">
    <property type="entry name" value="GntR ligand-binding domain-like"/>
    <property type="match status" value="1"/>
</dbReference>
<dbReference type="InterPro" id="IPR011711">
    <property type="entry name" value="GntR_C"/>
</dbReference>
<dbReference type="EMBL" id="JAVDVX010000012">
    <property type="protein sequence ID" value="MDR7092176.1"/>
    <property type="molecule type" value="Genomic_DNA"/>
</dbReference>
<dbReference type="PANTHER" id="PTHR43537">
    <property type="entry name" value="TRANSCRIPTIONAL REGULATOR, GNTR FAMILY"/>
    <property type="match status" value="1"/>
</dbReference>
<dbReference type="Pfam" id="PF07729">
    <property type="entry name" value="FCD"/>
    <property type="match status" value="1"/>
</dbReference>
<evidence type="ECO:0000313" key="6">
    <source>
        <dbReference type="Proteomes" id="UP001253595"/>
    </source>
</evidence>
<dbReference type="PROSITE" id="PS50949">
    <property type="entry name" value="HTH_GNTR"/>
    <property type="match status" value="1"/>
</dbReference>
<evidence type="ECO:0000313" key="5">
    <source>
        <dbReference type="EMBL" id="MDR7092176.1"/>
    </source>
</evidence>
<organism evidence="5 6">
    <name type="scientific">Cellvibrio fibrivorans</name>
    <dbReference type="NCBI Taxonomy" id="126350"/>
    <lineage>
        <taxon>Bacteria</taxon>
        <taxon>Pseudomonadati</taxon>
        <taxon>Pseudomonadota</taxon>
        <taxon>Gammaproteobacteria</taxon>
        <taxon>Cellvibrionales</taxon>
        <taxon>Cellvibrionaceae</taxon>
        <taxon>Cellvibrio</taxon>
    </lineage>
</organism>
<keyword evidence="2 5" id="KW-0238">DNA-binding</keyword>
<dbReference type="SMART" id="SM00345">
    <property type="entry name" value="HTH_GNTR"/>
    <property type="match status" value="1"/>
</dbReference>
<dbReference type="GO" id="GO:0003677">
    <property type="term" value="F:DNA binding"/>
    <property type="evidence" value="ECO:0007669"/>
    <property type="project" value="UniProtKB-KW"/>
</dbReference>
<dbReference type="RefSeq" id="WP_310076237.1">
    <property type="nucleotide sequence ID" value="NZ_JAVDVX010000012.1"/>
</dbReference>
<protein>
    <submittedName>
        <fullName evidence="5">DNA-binding GntR family transcriptional regulator</fullName>
    </submittedName>
</protein>
<keyword evidence="3" id="KW-0804">Transcription</keyword>
<accession>A0ABU1V3Y1</accession>